<dbReference type="InterPro" id="IPR011050">
    <property type="entry name" value="Pectin_lyase_fold/virulence"/>
</dbReference>
<organism evidence="1 2">
    <name type="scientific">Clostridium grantii DSM 8605</name>
    <dbReference type="NCBI Taxonomy" id="1121316"/>
    <lineage>
        <taxon>Bacteria</taxon>
        <taxon>Bacillati</taxon>
        <taxon>Bacillota</taxon>
        <taxon>Clostridia</taxon>
        <taxon>Eubacteriales</taxon>
        <taxon>Clostridiaceae</taxon>
        <taxon>Clostridium</taxon>
    </lineage>
</organism>
<accession>A0A1M5Y8Z5</accession>
<keyword evidence="2" id="KW-1185">Reference proteome</keyword>
<dbReference type="InterPro" id="IPR012334">
    <property type="entry name" value="Pectin_lyas_fold"/>
</dbReference>
<dbReference type="EMBL" id="FQXM01000071">
    <property type="protein sequence ID" value="SHI08452.1"/>
    <property type="molecule type" value="Genomic_DNA"/>
</dbReference>
<dbReference type="SUPFAM" id="SSF51126">
    <property type="entry name" value="Pectin lyase-like"/>
    <property type="match status" value="1"/>
</dbReference>
<sequence length="186" mass="20643">MKISDVINDFDKLKEGRIVIASDGFIVLFTENEYIVDIERFGIKNDGTSPIETSKGINDALQYARGKGYEKIIFPKGNYLISELEPIVIDLKNVVIDLNESIFQINTNGLDGYSIVKIIDGAENVRLTNGIVRGDKDTHDYETIKSPHEWGNGVIFKGGKDLEMDNITVTNVTGYGIYTESGTNSN</sequence>
<reference evidence="1 2" key="1">
    <citation type="submission" date="2016-11" db="EMBL/GenBank/DDBJ databases">
        <authorList>
            <person name="Jaros S."/>
            <person name="Januszkiewicz K."/>
            <person name="Wedrychowicz H."/>
        </authorList>
    </citation>
    <scope>NUCLEOTIDE SEQUENCE [LARGE SCALE GENOMIC DNA]</scope>
    <source>
        <strain evidence="1 2">DSM 8605</strain>
    </source>
</reference>
<dbReference type="STRING" id="1121316.SAMN02745207_04285"/>
<evidence type="ECO:0000313" key="1">
    <source>
        <dbReference type="EMBL" id="SHI08452.1"/>
    </source>
</evidence>
<proteinExistence type="predicted"/>
<protein>
    <recommendedName>
        <fullName evidence="3">Pectate lyase superfamily protein</fullName>
    </recommendedName>
</protein>
<evidence type="ECO:0008006" key="3">
    <source>
        <dbReference type="Google" id="ProtNLM"/>
    </source>
</evidence>
<dbReference type="Gene3D" id="2.160.20.10">
    <property type="entry name" value="Single-stranded right-handed beta-helix, Pectin lyase-like"/>
    <property type="match status" value="1"/>
</dbReference>
<dbReference type="RefSeq" id="WP_200801515.1">
    <property type="nucleotide sequence ID" value="NZ_FQXM01000071.1"/>
</dbReference>
<feature type="non-terminal residue" evidence="1">
    <location>
        <position position="186"/>
    </location>
</feature>
<evidence type="ECO:0000313" key="2">
    <source>
        <dbReference type="Proteomes" id="UP000184447"/>
    </source>
</evidence>
<gene>
    <name evidence="1" type="ORF">SAMN02745207_04285</name>
</gene>
<name>A0A1M5Y8Z5_9CLOT</name>
<dbReference type="AlphaFoldDB" id="A0A1M5Y8Z5"/>
<dbReference type="Proteomes" id="UP000184447">
    <property type="component" value="Unassembled WGS sequence"/>
</dbReference>